<protein>
    <submittedName>
        <fullName evidence="1">Uncharacterized protein</fullName>
    </submittedName>
</protein>
<sequence>MANPGPATSVSNHPQVLGTNQALRLIASAQSVNLAIAGDTAMTVLDVSKFVPVSVVVTNGLNSSGATTTIATATVGAYTGAGASGSTILTTAALTSNTGGPYVTITAATNPNTAISNPTNIYVNVGTTIAATCDVFVYGYDLTFLP</sequence>
<name>A0A6J5L3W1_9CAUD</name>
<dbReference type="EMBL" id="LR796225">
    <property type="protein sequence ID" value="CAB4128262.1"/>
    <property type="molecule type" value="Genomic_DNA"/>
</dbReference>
<accession>A0A6J5L3W1</accession>
<reference evidence="1" key="1">
    <citation type="submission" date="2020-04" db="EMBL/GenBank/DDBJ databases">
        <authorList>
            <person name="Chiriac C."/>
            <person name="Salcher M."/>
            <person name="Ghai R."/>
            <person name="Kavagutti S V."/>
        </authorList>
    </citation>
    <scope>NUCLEOTIDE SEQUENCE</scope>
</reference>
<proteinExistence type="predicted"/>
<gene>
    <name evidence="1" type="ORF">UFOVP106_45</name>
</gene>
<organism evidence="1">
    <name type="scientific">uncultured Caudovirales phage</name>
    <dbReference type="NCBI Taxonomy" id="2100421"/>
    <lineage>
        <taxon>Viruses</taxon>
        <taxon>Duplodnaviria</taxon>
        <taxon>Heunggongvirae</taxon>
        <taxon>Uroviricota</taxon>
        <taxon>Caudoviricetes</taxon>
        <taxon>Peduoviridae</taxon>
        <taxon>Maltschvirus</taxon>
        <taxon>Maltschvirus maltsch</taxon>
    </lineage>
</organism>
<evidence type="ECO:0000313" key="1">
    <source>
        <dbReference type="EMBL" id="CAB4128262.1"/>
    </source>
</evidence>